<proteinExistence type="predicted"/>
<feature type="compositionally biased region" description="Basic residues" evidence="1">
    <location>
        <begin position="13"/>
        <end position="23"/>
    </location>
</feature>
<accession>A0A093VLP4</accession>
<feature type="compositionally biased region" description="Basic and acidic residues" evidence="1">
    <location>
        <begin position="69"/>
        <end position="78"/>
    </location>
</feature>
<protein>
    <submittedName>
        <fullName evidence="2">Uncharacterized protein</fullName>
    </submittedName>
</protein>
<sequence length="257" mass="27928">SPIDHDPAVSYTARKKHHLQRPGHRADLQEASISLRPVSQCQGPLLSNLPCRYSFRANLGKPKGSLNKKTKETLRRLAEGAPPEGLLESRHIRRILSLSRSEKASNSSSNSSSSSNNNNNAIFSPAVVVDKGPQTTSVFPSSTGLGSPNNDRDQDQDQDLCNGASASFIEPPPRTPLSQTYSLLDMEHVDALNEEIPGIVGTPGWVATHIILRVAIDWKPSIRSQPSAQAFQLTINPISITSRAPIAAPHRLICLRD</sequence>
<comment type="caution">
    <text evidence="2">The sequence shown here is derived from an EMBL/GenBank/DDBJ whole genome shotgun (WGS) entry which is preliminary data.</text>
</comment>
<feature type="region of interest" description="Disordered" evidence="1">
    <location>
        <begin position="1"/>
        <end position="23"/>
    </location>
</feature>
<organism evidence="2">
    <name type="scientific">Talaromyces marneffei PM1</name>
    <dbReference type="NCBI Taxonomy" id="1077442"/>
    <lineage>
        <taxon>Eukaryota</taxon>
        <taxon>Fungi</taxon>
        <taxon>Dikarya</taxon>
        <taxon>Ascomycota</taxon>
        <taxon>Pezizomycotina</taxon>
        <taxon>Eurotiomycetes</taxon>
        <taxon>Eurotiomycetidae</taxon>
        <taxon>Eurotiales</taxon>
        <taxon>Trichocomaceae</taxon>
        <taxon>Talaromyces</taxon>
        <taxon>Talaromyces sect. Talaromyces</taxon>
    </lineage>
</organism>
<feature type="compositionally biased region" description="Low complexity" evidence="1">
    <location>
        <begin position="95"/>
        <end position="120"/>
    </location>
</feature>
<name>A0A093VLP4_TALMA</name>
<dbReference type="AlphaFoldDB" id="A0A093VLP4"/>
<dbReference type="HOGENOM" id="CLU_094827_0_0_1"/>
<feature type="region of interest" description="Disordered" evidence="1">
    <location>
        <begin position="133"/>
        <end position="176"/>
    </location>
</feature>
<gene>
    <name evidence="2" type="ORF">GQ26_0010130</name>
</gene>
<evidence type="ECO:0000313" key="2">
    <source>
        <dbReference type="EMBL" id="KFX53130.1"/>
    </source>
</evidence>
<dbReference type="EMBL" id="JPOX01000001">
    <property type="protein sequence ID" value="KFX53130.1"/>
    <property type="molecule type" value="Genomic_DNA"/>
</dbReference>
<evidence type="ECO:0000256" key="1">
    <source>
        <dbReference type="SAM" id="MobiDB-lite"/>
    </source>
</evidence>
<feature type="compositionally biased region" description="Polar residues" evidence="1">
    <location>
        <begin position="133"/>
        <end position="149"/>
    </location>
</feature>
<feature type="non-terminal residue" evidence="2">
    <location>
        <position position="1"/>
    </location>
</feature>
<reference evidence="2" key="1">
    <citation type="journal article" date="2014" name="PLoS Genet.">
        <title>Signature Gene Expression Reveals Novel Clues to the Molecular Mechanisms of Dimorphic Transition in Penicillium marneffei.</title>
        <authorList>
            <person name="Yang E."/>
            <person name="Wang G."/>
            <person name="Cai J."/>
            <person name="Woo P.C."/>
            <person name="Lau S.K."/>
            <person name="Yuen K.-Y."/>
            <person name="Chow W.-N."/>
            <person name="Lin X."/>
        </authorList>
    </citation>
    <scope>NUCLEOTIDE SEQUENCE [LARGE SCALE GENOMIC DNA]</scope>
    <source>
        <strain evidence="2">PM1</strain>
    </source>
</reference>
<feature type="region of interest" description="Disordered" evidence="1">
    <location>
        <begin position="58"/>
        <end position="121"/>
    </location>
</feature>